<keyword evidence="4" id="KW-1185">Reference proteome</keyword>
<organism evidence="3 4">
    <name type="scientific">Hominimerdicola aceti</name>
    <dbReference type="NCBI Taxonomy" id="2981726"/>
    <lineage>
        <taxon>Bacteria</taxon>
        <taxon>Bacillati</taxon>
        <taxon>Bacillota</taxon>
        <taxon>Clostridia</taxon>
        <taxon>Eubacteriales</taxon>
        <taxon>Oscillospiraceae</taxon>
        <taxon>Hominimerdicola</taxon>
    </lineage>
</organism>
<dbReference type="Pfam" id="PF18975">
    <property type="entry name" value="DUF5711"/>
    <property type="match status" value="1"/>
</dbReference>
<keyword evidence="2" id="KW-1133">Transmembrane helix</keyword>
<feature type="compositionally biased region" description="Basic residues" evidence="1">
    <location>
        <begin position="15"/>
        <end position="24"/>
    </location>
</feature>
<feature type="compositionally biased region" description="Basic and acidic residues" evidence="1">
    <location>
        <begin position="41"/>
        <end position="50"/>
    </location>
</feature>
<dbReference type="AlphaFoldDB" id="A0AAE3LGK1"/>
<sequence>MIKIKDLNKVNDKRSKSRRRKKNPPTKEEKTIRITKQTDFVQRDEFHGAEEPMPNVTFREIKRQKKAAQKAAEREQEEQLRKEAEEAEESRSRIELTNTEDKAEEEKPEKADESKITVSCGENKEQASESKEEKSEHKSRKEKKAEKAEKAERSDEEISNVTDIRAARKKEKNKKLYKKIAAIAVVVAFGVGVYASRGVWVPKLEGILDRPHATIVNDGKKQSGNFPLTFDESSVNVIKQLSDGIVRVDDRNIAFYDESGNKISDNSHNFANPVVRTSGKRVLVYDNGGNSFRVLNKKGELLSKDIDQSILLAEIAPDSTVAVVTQTEKYAAVLTVYDSSGAEIYQWSSSRRILDISFDKDGSGCCISTFSSSGGALRSVIYYVTFDSTEEKMKSEQLETLAVAVQRNDNGDYWVVGDTCFYKLDSNGKILMQYEYPEELSDYALTDTTAAVAFDGIQRKTGTLAVFRSDSDGDKPDSVVYTQSGKPKKMVAENKKVILLGEDNIEAYDSAGNLLATAAVSSEYLDFVYINDSVYFLGLHEINKIAFET</sequence>
<feature type="compositionally biased region" description="Basic and acidic residues" evidence="1">
    <location>
        <begin position="122"/>
        <end position="136"/>
    </location>
</feature>
<dbReference type="RefSeq" id="WP_267300221.1">
    <property type="nucleotide sequence ID" value="NZ_JAOQJZ010000001.1"/>
</dbReference>
<keyword evidence="2" id="KW-0812">Transmembrane</keyword>
<evidence type="ECO:0000256" key="2">
    <source>
        <dbReference type="SAM" id="Phobius"/>
    </source>
</evidence>
<dbReference type="SUPFAM" id="SSF50998">
    <property type="entry name" value="Quinoprotein alcohol dehydrogenase-like"/>
    <property type="match status" value="1"/>
</dbReference>
<evidence type="ECO:0000313" key="4">
    <source>
        <dbReference type="Proteomes" id="UP001208131"/>
    </source>
</evidence>
<keyword evidence="2" id="KW-0472">Membrane</keyword>
<feature type="compositionally biased region" description="Basic and acidic residues" evidence="1">
    <location>
        <begin position="71"/>
        <end position="115"/>
    </location>
</feature>
<dbReference type="EMBL" id="JAOQJZ010000001">
    <property type="protein sequence ID" value="MCU6704475.1"/>
    <property type="molecule type" value="Genomic_DNA"/>
</dbReference>
<feature type="compositionally biased region" description="Basic and acidic residues" evidence="1">
    <location>
        <begin position="143"/>
        <end position="153"/>
    </location>
</feature>
<name>A0AAE3LGK1_9FIRM</name>
<feature type="region of interest" description="Disordered" evidence="1">
    <location>
        <begin position="1"/>
        <end position="159"/>
    </location>
</feature>
<gene>
    <name evidence="3" type="ORF">OCV57_00855</name>
</gene>
<evidence type="ECO:0000313" key="3">
    <source>
        <dbReference type="EMBL" id="MCU6704475.1"/>
    </source>
</evidence>
<evidence type="ECO:0000256" key="1">
    <source>
        <dbReference type="SAM" id="MobiDB-lite"/>
    </source>
</evidence>
<feature type="compositionally biased region" description="Basic and acidic residues" evidence="1">
    <location>
        <begin position="1"/>
        <end position="14"/>
    </location>
</feature>
<reference evidence="3 4" key="1">
    <citation type="journal article" date="2021" name="ISME Commun">
        <title>Automated analysis of genomic sequences facilitates high-throughput and comprehensive description of bacteria.</title>
        <authorList>
            <person name="Hitch T.C.A."/>
        </authorList>
    </citation>
    <scope>NUCLEOTIDE SEQUENCE [LARGE SCALE GENOMIC DNA]</scope>
    <source>
        <strain evidence="3 4">Sanger_31</strain>
    </source>
</reference>
<feature type="transmembrane region" description="Helical" evidence="2">
    <location>
        <begin position="176"/>
        <end position="195"/>
    </location>
</feature>
<proteinExistence type="predicted"/>
<dbReference type="InterPro" id="IPR043765">
    <property type="entry name" value="DUF5711"/>
</dbReference>
<comment type="caution">
    <text evidence="3">The sequence shown here is derived from an EMBL/GenBank/DDBJ whole genome shotgun (WGS) entry which is preliminary data.</text>
</comment>
<dbReference type="Proteomes" id="UP001208131">
    <property type="component" value="Unassembled WGS sequence"/>
</dbReference>
<dbReference type="InterPro" id="IPR011047">
    <property type="entry name" value="Quinoprotein_ADH-like_sf"/>
</dbReference>
<protein>
    <submittedName>
        <fullName evidence="3">DUF5711 family protein</fullName>
    </submittedName>
</protein>
<accession>A0AAE3LGK1</accession>